<protein>
    <recommendedName>
        <fullName evidence="2">histidine kinase</fullName>
        <ecNumber evidence="2">2.7.13.3</ecNumber>
    </recommendedName>
</protein>
<dbReference type="CDD" id="cd00075">
    <property type="entry name" value="HATPase"/>
    <property type="match status" value="1"/>
</dbReference>
<feature type="domain" description="Histidine kinase" evidence="6">
    <location>
        <begin position="139"/>
        <end position="357"/>
    </location>
</feature>
<dbReference type="PANTHER" id="PTHR43711">
    <property type="entry name" value="TWO-COMPONENT HISTIDINE KINASE"/>
    <property type="match status" value="1"/>
</dbReference>
<dbReference type="InterPro" id="IPR005467">
    <property type="entry name" value="His_kinase_dom"/>
</dbReference>
<dbReference type="InterPro" id="IPR004358">
    <property type="entry name" value="Sig_transdc_His_kin-like_C"/>
</dbReference>
<proteinExistence type="predicted"/>
<dbReference type="Pfam" id="PF02518">
    <property type="entry name" value="HATPase_c"/>
    <property type="match status" value="1"/>
</dbReference>
<keyword evidence="3" id="KW-0808">Transferase</keyword>
<comment type="catalytic activity">
    <reaction evidence="1">
        <text>ATP + protein L-histidine = ADP + protein N-phospho-L-histidine.</text>
        <dbReference type="EC" id="2.7.13.3"/>
    </reaction>
</comment>
<reference evidence="7 8" key="1">
    <citation type="submission" date="2016-10" db="EMBL/GenBank/DDBJ databases">
        <authorList>
            <person name="de Groot N.N."/>
        </authorList>
    </citation>
    <scope>NUCLEOTIDE SEQUENCE [LARGE SCALE GENOMIC DNA]</scope>
    <source>
        <strain evidence="7 8">DSM 18610</strain>
    </source>
</reference>
<dbReference type="InterPro" id="IPR035965">
    <property type="entry name" value="PAS-like_dom_sf"/>
</dbReference>
<dbReference type="SUPFAM" id="SSF55874">
    <property type="entry name" value="ATPase domain of HSP90 chaperone/DNA topoisomerase II/histidine kinase"/>
    <property type="match status" value="1"/>
</dbReference>
<evidence type="ECO:0000259" key="6">
    <source>
        <dbReference type="PROSITE" id="PS50109"/>
    </source>
</evidence>
<dbReference type="InterPro" id="IPR000014">
    <property type="entry name" value="PAS"/>
</dbReference>
<evidence type="ECO:0000313" key="7">
    <source>
        <dbReference type="EMBL" id="SES22256.1"/>
    </source>
</evidence>
<dbReference type="InterPro" id="IPR036097">
    <property type="entry name" value="HisK_dim/P_sf"/>
</dbReference>
<dbReference type="EC" id="2.7.13.3" evidence="2"/>
<organism evidence="7 8">
    <name type="scientific">Pedobacter rhizosphaerae</name>
    <dbReference type="NCBI Taxonomy" id="390241"/>
    <lineage>
        <taxon>Bacteria</taxon>
        <taxon>Pseudomonadati</taxon>
        <taxon>Bacteroidota</taxon>
        <taxon>Sphingobacteriia</taxon>
        <taxon>Sphingobacteriales</taxon>
        <taxon>Sphingobacteriaceae</taxon>
        <taxon>Pedobacter</taxon>
    </lineage>
</organism>
<dbReference type="PROSITE" id="PS50109">
    <property type="entry name" value="HIS_KIN"/>
    <property type="match status" value="1"/>
</dbReference>
<evidence type="ECO:0000256" key="1">
    <source>
        <dbReference type="ARBA" id="ARBA00000085"/>
    </source>
</evidence>
<evidence type="ECO:0000256" key="4">
    <source>
        <dbReference type="ARBA" id="ARBA00022777"/>
    </source>
</evidence>
<evidence type="ECO:0000256" key="3">
    <source>
        <dbReference type="ARBA" id="ARBA00022679"/>
    </source>
</evidence>
<dbReference type="EMBL" id="FOGG01000044">
    <property type="protein sequence ID" value="SES22256.1"/>
    <property type="molecule type" value="Genomic_DNA"/>
</dbReference>
<sequence length="357" mass="41080">MVNTSIFVEMGKMSKDGYFIFHPIGKDFQYLNDAFSSIWEIPISEVKAEPSILWMQIHPEDKEHVKDCYFECLTDNQAKKYEFRLSINGLEKYVRVSIFPIDNGGELLLCGMMEDTTVMRHNKIHIEQINARKNITLEVLAHDLQEPFGMMQMTASHMANELKGGKYDGMMDAVDFIHDLCDRNLRLVRSMINREFLKSAEVEIGKERADLVNELRDMLRFYRRSQLSDTKTFHFSTSHEKIFIHLDTMKFLQVINNLISNALKFTPEPNGFIGLHTEELDNSVIISVRDNGIGIPKHLQPGLFDRLPQTLRQGIKGEPTGGFGMGIIKAIVELHKGRVWFESEEGKGSTFYIELPK</sequence>
<dbReference type="Proteomes" id="UP000199572">
    <property type="component" value="Unassembled WGS sequence"/>
</dbReference>
<keyword evidence="4 7" id="KW-0418">Kinase</keyword>
<name>A0A1H9VKF7_9SPHI</name>
<evidence type="ECO:0000313" key="8">
    <source>
        <dbReference type="Proteomes" id="UP000199572"/>
    </source>
</evidence>
<dbReference type="SUPFAM" id="SSF47384">
    <property type="entry name" value="Homodimeric domain of signal transducing histidine kinase"/>
    <property type="match status" value="1"/>
</dbReference>
<dbReference type="Gene3D" id="3.30.450.20">
    <property type="entry name" value="PAS domain"/>
    <property type="match status" value="1"/>
</dbReference>
<dbReference type="AlphaFoldDB" id="A0A1H9VKF7"/>
<dbReference type="InterPro" id="IPR050736">
    <property type="entry name" value="Sensor_HK_Regulatory"/>
</dbReference>
<evidence type="ECO:0000256" key="2">
    <source>
        <dbReference type="ARBA" id="ARBA00012438"/>
    </source>
</evidence>
<dbReference type="STRING" id="390241.SAMN04488023_14433"/>
<dbReference type="PRINTS" id="PR00344">
    <property type="entry name" value="BCTRLSENSOR"/>
</dbReference>
<keyword evidence="5" id="KW-0902">Two-component regulatory system</keyword>
<dbReference type="CDD" id="cd00130">
    <property type="entry name" value="PAS"/>
    <property type="match status" value="1"/>
</dbReference>
<dbReference type="PANTHER" id="PTHR43711:SF26">
    <property type="entry name" value="SENSOR HISTIDINE KINASE RCSC"/>
    <property type="match status" value="1"/>
</dbReference>
<evidence type="ECO:0000256" key="5">
    <source>
        <dbReference type="ARBA" id="ARBA00023012"/>
    </source>
</evidence>
<dbReference type="SUPFAM" id="SSF55785">
    <property type="entry name" value="PYP-like sensor domain (PAS domain)"/>
    <property type="match status" value="1"/>
</dbReference>
<dbReference type="InterPro" id="IPR003594">
    <property type="entry name" value="HATPase_dom"/>
</dbReference>
<keyword evidence="8" id="KW-1185">Reference proteome</keyword>
<gene>
    <name evidence="7" type="ORF">SAMN04488023_14433</name>
</gene>
<dbReference type="GO" id="GO:0000155">
    <property type="term" value="F:phosphorelay sensor kinase activity"/>
    <property type="evidence" value="ECO:0007669"/>
    <property type="project" value="InterPro"/>
</dbReference>
<dbReference type="Gene3D" id="3.30.565.10">
    <property type="entry name" value="Histidine kinase-like ATPase, C-terminal domain"/>
    <property type="match status" value="1"/>
</dbReference>
<accession>A0A1H9VKF7</accession>
<dbReference type="SMART" id="SM00387">
    <property type="entry name" value="HATPase_c"/>
    <property type="match status" value="1"/>
</dbReference>
<dbReference type="InterPro" id="IPR036890">
    <property type="entry name" value="HATPase_C_sf"/>
</dbReference>